<feature type="region of interest" description="Disordered" evidence="1">
    <location>
        <begin position="227"/>
        <end position="255"/>
    </location>
</feature>
<protein>
    <recommendedName>
        <fullName evidence="2">C2H2-type domain-containing protein</fullName>
    </recommendedName>
</protein>
<sequence length="351" mass="39529">MEESSPAPIREPDTASLDCRLCSLTFRTVEEKRQHAKSESHVHRIRCRIAEAAGSDPQLQSEPTKSSSPRRRPTSIPRQTDFESSEESASDTSSSSDKEAVKFVAEDCLFCNHTSSNFNENLAHMQQAHSLTVPFQSFLSVDLTTLIWFLHMVIFSYRECICCGKRRRTVEAVQHHMTSLGHCRFDVTEEMSGFYDMTALSQQTADNCSHVDDHTLRLPSGKLLAHRDHVNSDSRNRLREKPTQAGIPSGLPGAAAAAENESSPWALNLTKRDRKDQALTTQLARLRTGDQMGLMHLPESQRRSLLAAHKKELDKAKRAERRIQSRLDNVGNNIAVHTKYYKQEVPVYMGG</sequence>
<organism evidence="3 4">
    <name type="scientific">Parathielavia appendiculata</name>
    <dbReference type="NCBI Taxonomy" id="2587402"/>
    <lineage>
        <taxon>Eukaryota</taxon>
        <taxon>Fungi</taxon>
        <taxon>Dikarya</taxon>
        <taxon>Ascomycota</taxon>
        <taxon>Pezizomycotina</taxon>
        <taxon>Sordariomycetes</taxon>
        <taxon>Sordariomycetidae</taxon>
        <taxon>Sordariales</taxon>
        <taxon>Chaetomiaceae</taxon>
        <taxon>Parathielavia</taxon>
    </lineage>
</organism>
<dbReference type="GO" id="GO:0030687">
    <property type="term" value="C:preribosome, large subunit precursor"/>
    <property type="evidence" value="ECO:0007669"/>
    <property type="project" value="TreeGrafter"/>
</dbReference>
<name>A0AAN6TPR3_9PEZI</name>
<feature type="domain" description="C2H2-type" evidence="2">
    <location>
        <begin position="19"/>
        <end position="41"/>
    </location>
</feature>
<dbReference type="RefSeq" id="XP_062641834.1">
    <property type="nucleotide sequence ID" value="XM_062797306.1"/>
</dbReference>
<dbReference type="GO" id="GO:0042273">
    <property type="term" value="P:ribosomal large subunit biogenesis"/>
    <property type="evidence" value="ECO:0007669"/>
    <property type="project" value="TreeGrafter"/>
</dbReference>
<feature type="region of interest" description="Disordered" evidence="1">
    <location>
        <begin position="30"/>
        <end position="97"/>
    </location>
</feature>
<dbReference type="GeneID" id="87834073"/>
<keyword evidence="4" id="KW-1185">Reference proteome</keyword>
<dbReference type="InterPro" id="IPR040025">
    <property type="entry name" value="Znf622/Rei1/Reh1"/>
</dbReference>
<feature type="compositionally biased region" description="Basic and acidic residues" evidence="1">
    <location>
        <begin position="227"/>
        <end position="242"/>
    </location>
</feature>
<evidence type="ECO:0000313" key="3">
    <source>
        <dbReference type="EMBL" id="KAK4118061.1"/>
    </source>
</evidence>
<dbReference type="InterPro" id="IPR041661">
    <property type="entry name" value="ZN622/Rei1/Reh1_Znf-C2H2"/>
</dbReference>
<gene>
    <name evidence="3" type="ORF">N657DRAFT_694663</name>
</gene>
<evidence type="ECO:0000313" key="4">
    <source>
        <dbReference type="Proteomes" id="UP001302602"/>
    </source>
</evidence>
<feature type="compositionally biased region" description="Basic and acidic residues" evidence="1">
    <location>
        <begin position="30"/>
        <end position="42"/>
    </location>
</feature>
<reference evidence="3" key="1">
    <citation type="journal article" date="2023" name="Mol. Phylogenet. Evol.">
        <title>Genome-scale phylogeny and comparative genomics of the fungal order Sordariales.</title>
        <authorList>
            <person name="Hensen N."/>
            <person name="Bonometti L."/>
            <person name="Westerberg I."/>
            <person name="Brannstrom I.O."/>
            <person name="Guillou S."/>
            <person name="Cros-Aarteil S."/>
            <person name="Calhoun S."/>
            <person name="Haridas S."/>
            <person name="Kuo A."/>
            <person name="Mondo S."/>
            <person name="Pangilinan J."/>
            <person name="Riley R."/>
            <person name="LaButti K."/>
            <person name="Andreopoulos B."/>
            <person name="Lipzen A."/>
            <person name="Chen C."/>
            <person name="Yan M."/>
            <person name="Daum C."/>
            <person name="Ng V."/>
            <person name="Clum A."/>
            <person name="Steindorff A."/>
            <person name="Ohm R.A."/>
            <person name="Martin F."/>
            <person name="Silar P."/>
            <person name="Natvig D.O."/>
            <person name="Lalanne C."/>
            <person name="Gautier V."/>
            <person name="Ament-Velasquez S.L."/>
            <person name="Kruys A."/>
            <person name="Hutchinson M.I."/>
            <person name="Powell A.J."/>
            <person name="Barry K."/>
            <person name="Miller A.N."/>
            <person name="Grigoriev I.V."/>
            <person name="Debuchy R."/>
            <person name="Gladieux P."/>
            <person name="Hiltunen Thoren M."/>
            <person name="Johannesson H."/>
        </authorList>
    </citation>
    <scope>NUCLEOTIDE SEQUENCE</scope>
    <source>
        <strain evidence="3">CBS 731.68</strain>
    </source>
</reference>
<accession>A0AAN6TPR3</accession>
<dbReference type="Pfam" id="PF12756">
    <property type="entry name" value="zf-C2H2_2"/>
    <property type="match status" value="1"/>
</dbReference>
<evidence type="ECO:0000256" key="1">
    <source>
        <dbReference type="SAM" id="MobiDB-lite"/>
    </source>
</evidence>
<evidence type="ECO:0000259" key="2">
    <source>
        <dbReference type="PROSITE" id="PS00028"/>
    </source>
</evidence>
<reference evidence="3" key="2">
    <citation type="submission" date="2023-05" db="EMBL/GenBank/DDBJ databases">
        <authorList>
            <consortium name="Lawrence Berkeley National Laboratory"/>
            <person name="Steindorff A."/>
            <person name="Hensen N."/>
            <person name="Bonometti L."/>
            <person name="Westerberg I."/>
            <person name="Brannstrom I.O."/>
            <person name="Guillou S."/>
            <person name="Cros-Aarteil S."/>
            <person name="Calhoun S."/>
            <person name="Haridas S."/>
            <person name="Kuo A."/>
            <person name="Mondo S."/>
            <person name="Pangilinan J."/>
            <person name="Riley R."/>
            <person name="Labutti K."/>
            <person name="Andreopoulos B."/>
            <person name="Lipzen A."/>
            <person name="Chen C."/>
            <person name="Yanf M."/>
            <person name="Daum C."/>
            <person name="Ng V."/>
            <person name="Clum A."/>
            <person name="Ohm R."/>
            <person name="Martin F."/>
            <person name="Silar P."/>
            <person name="Natvig D."/>
            <person name="Lalanne C."/>
            <person name="Gautier V."/>
            <person name="Ament-Velasquez S.L."/>
            <person name="Kruys A."/>
            <person name="Hutchinson M.I."/>
            <person name="Powell A.J."/>
            <person name="Barry K."/>
            <person name="Miller A.N."/>
            <person name="Grigoriev I.V."/>
            <person name="Debuchy R."/>
            <person name="Gladieux P."/>
            <person name="Thoren M.H."/>
            <person name="Johannesson H."/>
        </authorList>
    </citation>
    <scope>NUCLEOTIDE SEQUENCE</scope>
    <source>
        <strain evidence="3">CBS 731.68</strain>
    </source>
</reference>
<dbReference type="PANTHER" id="PTHR13182">
    <property type="entry name" value="ZINC FINGER PROTEIN 622"/>
    <property type="match status" value="1"/>
</dbReference>
<dbReference type="Proteomes" id="UP001302602">
    <property type="component" value="Unassembled WGS sequence"/>
</dbReference>
<dbReference type="PROSITE" id="PS00028">
    <property type="entry name" value="ZINC_FINGER_C2H2_1"/>
    <property type="match status" value="1"/>
</dbReference>
<dbReference type="InterPro" id="IPR013087">
    <property type="entry name" value="Znf_C2H2_type"/>
</dbReference>
<dbReference type="PANTHER" id="PTHR13182:SF8">
    <property type="entry name" value="CYTOPLASMIC 60S SUBUNIT BIOGENESIS FACTOR ZNF622"/>
    <property type="match status" value="1"/>
</dbReference>
<dbReference type="EMBL" id="MU853288">
    <property type="protein sequence ID" value="KAK4118061.1"/>
    <property type="molecule type" value="Genomic_DNA"/>
</dbReference>
<dbReference type="SMART" id="SM00355">
    <property type="entry name" value="ZnF_C2H2"/>
    <property type="match status" value="3"/>
</dbReference>
<comment type="caution">
    <text evidence="3">The sequence shown here is derived from an EMBL/GenBank/DDBJ whole genome shotgun (WGS) entry which is preliminary data.</text>
</comment>
<proteinExistence type="predicted"/>
<dbReference type="AlphaFoldDB" id="A0AAN6TPR3"/>